<name>A0A2M3ZTA9_9DIPT</name>
<dbReference type="EMBL" id="GGFM01010939">
    <property type="protein sequence ID" value="MBW31690.1"/>
    <property type="molecule type" value="Transcribed_RNA"/>
</dbReference>
<organism evidence="2">
    <name type="scientific">Anopheles braziliensis</name>
    <dbReference type="NCBI Taxonomy" id="58242"/>
    <lineage>
        <taxon>Eukaryota</taxon>
        <taxon>Metazoa</taxon>
        <taxon>Ecdysozoa</taxon>
        <taxon>Arthropoda</taxon>
        <taxon>Hexapoda</taxon>
        <taxon>Insecta</taxon>
        <taxon>Pterygota</taxon>
        <taxon>Neoptera</taxon>
        <taxon>Endopterygota</taxon>
        <taxon>Diptera</taxon>
        <taxon>Nematocera</taxon>
        <taxon>Culicoidea</taxon>
        <taxon>Culicidae</taxon>
        <taxon>Anophelinae</taxon>
        <taxon>Anopheles</taxon>
    </lineage>
</organism>
<keyword evidence="1" id="KW-0732">Signal</keyword>
<accession>A0A2M3ZTA9</accession>
<reference evidence="2" key="1">
    <citation type="submission" date="2018-01" db="EMBL/GenBank/DDBJ databases">
        <title>An insight into the sialome of Amazonian anophelines.</title>
        <authorList>
            <person name="Ribeiro J.M."/>
            <person name="Scarpassa V."/>
            <person name="Calvo E."/>
        </authorList>
    </citation>
    <scope>NUCLEOTIDE SEQUENCE</scope>
    <source>
        <tissue evidence="2">Salivary glands</tissue>
    </source>
</reference>
<feature type="chain" id="PRO_5014941147" evidence="1">
    <location>
        <begin position="23"/>
        <end position="67"/>
    </location>
</feature>
<sequence>MLLEMLPVPLAVPVLLTVAVMAVPPPNCCRYVCTSASLVGHSALIVLAPSGQLFRACCAFIASSREL</sequence>
<evidence type="ECO:0000256" key="1">
    <source>
        <dbReference type="SAM" id="SignalP"/>
    </source>
</evidence>
<proteinExistence type="predicted"/>
<dbReference type="AlphaFoldDB" id="A0A2M3ZTA9"/>
<feature type="signal peptide" evidence="1">
    <location>
        <begin position="1"/>
        <end position="22"/>
    </location>
</feature>
<protein>
    <submittedName>
        <fullName evidence="2">Putative secreted peptide</fullName>
    </submittedName>
</protein>
<evidence type="ECO:0000313" key="2">
    <source>
        <dbReference type="EMBL" id="MBW31690.1"/>
    </source>
</evidence>